<proteinExistence type="predicted"/>
<reference evidence="2 3" key="2">
    <citation type="journal article" date="2011" name="ISME J.">
        <title>RNA-seq reveals cooperative metabolic interactions between two termite-gut spirochete species in co-culture.</title>
        <authorList>
            <person name="Rosenthal A.Z."/>
            <person name="Matson E.G."/>
            <person name="Eldar A."/>
            <person name="Leadbetter J.R."/>
        </authorList>
    </citation>
    <scope>NUCLEOTIDE SEQUENCE [LARGE SCALE GENOMIC DNA]</scope>
    <source>
        <strain evidence="3">ATCC BAA-887 / DSM 12427 / ZAS-2</strain>
    </source>
</reference>
<dbReference type="CDD" id="cd07437">
    <property type="entry name" value="PHP_HisPPase_Ycdx_like"/>
    <property type="match status" value="1"/>
</dbReference>
<evidence type="ECO:0000313" key="3">
    <source>
        <dbReference type="Proteomes" id="UP000009223"/>
    </source>
</evidence>
<evidence type="ECO:0000313" key="2">
    <source>
        <dbReference type="EMBL" id="AEF86894.1"/>
    </source>
</evidence>
<dbReference type="OrthoDB" id="9808747at2"/>
<gene>
    <name evidence="2" type="ordered locus">TREPR_0641</name>
</gene>
<dbReference type="GO" id="GO:0005829">
    <property type="term" value="C:cytosol"/>
    <property type="evidence" value="ECO:0007669"/>
    <property type="project" value="TreeGrafter"/>
</dbReference>
<dbReference type="InterPro" id="IPR050243">
    <property type="entry name" value="PHP_phosphatase"/>
</dbReference>
<dbReference type="GO" id="GO:0071978">
    <property type="term" value="P:bacterial-type flagellum-dependent swarming motility"/>
    <property type="evidence" value="ECO:0007669"/>
    <property type="project" value="TreeGrafter"/>
</dbReference>
<evidence type="ECO:0000259" key="1">
    <source>
        <dbReference type="SMART" id="SM00481"/>
    </source>
</evidence>
<dbReference type="InterPro" id="IPR016195">
    <property type="entry name" value="Pol/histidinol_Pase-like"/>
</dbReference>
<dbReference type="STRING" id="545694.TREPR_0641"/>
<name>F5YK44_TREPZ</name>
<dbReference type="Proteomes" id="UP000009223">
    <property type="component" value="Chromosome"/>
</dbReference>
<dbReference type="HOGENOM" id="CLU_061999_0_1_12"/>
<protein>
    <submittedName>
        <fullName evidence="2">Putative hydrolase</fullName>
    </submittedName>
</protein>
<dbReference type="AlphaFoldDB" id="F5YK44"/>
<dbReference type="InterPro" id="IPR004013">
    <property type="entry name" value="PHP_dom"/>
</dbReference>
<dbReference type="PANTHER" id="PTHR36928">
    <property type="entry name" value="PHOSPHATASE YCDX-RELATED"/>
    <property type="match status" value="1"/>
</dbReference>
<dbReference type="GO" id="GO:0042578">
    <property type="term" value="F:phosphoric ester hydrolase activity"/>
    <property type="evidence" value="ECO:0007669"/>
    <property type="project" value="TreeGrafter"/>
</dbReference>
<dbReference type="SUPFAM" id="SSF89550">
    <property type="entry name" value="PHP domain-like"/>
    <property type="match status" value="1"/>
</dbReference>
<dbReference type="SMART" id="SM00481">
    <property type="entry name" value="POLIIIAc"/>
    <property type="match status" value="1"/>
</dbReference>
<reference evidence="3" key="1">
    <citation type="submission" date="2009-12" db="EMBL/GenBank/DDBJ databases">
        <title>Complete sequence of Treponema primitia strain ZAS-2.</title>
        <authorList>
            <person name="Tetu S.G."/>
            <person name="Matson E."/>
            <person name="Ren Q."/>
            <person name="Seshadri R."/>
            <person name="Elbourne L."/>
            <person name="Hassan K.A."/>
            <person name="Durkin A."/>
            <person name="Radune D."/>
            <person name="Mohamoud Y."/>
            <person name="Shay R."/>
            <person name="Jin S."/>
            <person name="Zhang X."/>
            <person name="Lucey K."/>
            <person name="Ballor N.R."/>
            <person name="Ottesen E."/>
            <person name="Rosenthal R."/>
            <person name="Allen A."/>
            <person name="Leadbetter J.R."/>
            <person name="Paulsen I.T."/>
        </authorList>
    </citation>
    <scope>NUCLEOTIDE SEQUENCE [LARGE SCALE GENOMIC DNA]</scope>
    <source>
        <strain evidence="3">ATCC BAA-887 / DSM 12427 / ZAS-2</strain>
    </source>
</reference>
<dbReference type="NCBIfam" id="NF006702">
    <property type="entry name" value="PRK09248.1"/>
    <property type="match status" value="1"/>
</dbReference>
<keyword evidence="3" id="KW-1185">Reference proteome</keyword>
<dbReference type="RefSeq" id="WP_015709386.1">
    <property type="nucleotide sequence ID" value="NC_015578.1"/>
</dbReference>
<dbReference type="eggNOG" id="COG1387">
    <property type="taxonomic scope" value="Bacteria"/>
</dbReference>
<dbReference type="Pfam" id="PF02811">
    <property type="entry name" value="PHP"/>
    <property type="match status" value="1"/>
</dbReference>
<organism evidence="2 3">
    <name type="scientific">Treponema primitia (strain ATCC BAA-887 / DSM 12427 / ZAS-2)</name>
    <dbReference type="NCBI Taxonomy" id="545694"/>
    <lineage>
        <taxon>Bacteria</taxon>
        <taxon>Pseudomonadati</taxon>
        <taxon>Spirochaetota</taxon>
        <taxon>Spirochaetia</taxon>
        <taxon>Spirochaetales</taxon>
        <taxon>Treponemataceae</taxon>
        <taxon>Treponema</taxon>
    </lineage>
</organism>
<accession>F5YK44</accession>
<dbReference type="GO" id="GO:0008270">
    <property type="term" value="F:zinc ion binding"/>
    <property type="evidence" value="ECO:0007669"/>
    <property type="project" value="TreeGrafter"/>
</dbReference>
<dbReference type="PANTHER" id="PTHR36928:SF1">
    <property type="entry name" value="PHOSPHATASE YCDX-RELATED"/>
    <property type="match status" value="1"/>
</dbReference>
<keyword evidence="2" id="KW-0378">Hydrolase</keyword>
<feature type="domain" description="Polymerase/histidinol phosphatase N-terminal" evidence="1">
    <location>
        <begin position="5"/>
        <end position="79"/>
    </location>
</feature>
<dbReference type="KEGG" id="tpi:TREPR_0641"/>
<dbReference type="EMBL" id="CP001843">
    <property type="protein sequence ID" value="AEF86894.1"/>
    <property type="molecule type" value="Genomic_DNA"/>
</dbReference>
<sequence length="244" mass="26433">MKICIDTHTHSVVSGHAYSTIDDLARGARKRGLKGFVLTDHGPAMPGGPHSYHFSNLRILPAKIQGVLFFRGAETNIMNDQGGLDLGLVYCKRLDFVMAGFHEVCFGSQGREKNTHALIAALANPLVDGISHPGNPAFPIDIEAVVKAAAQYGKTLEINNSSFRIRPGSEENCRLVASLSVQYGSLLSCGSDAHYWEDVGNFAKAKALLEDVGVPPELVINSSLERFRAFVEKRRAERGELSAG</sequence>
<dbReference type="InterPro" id="IPR003141">
    <property type="entry name" value="Pol/His_phosphatase_N"/>
</dbReference>
<dbReference type="Gene3D" id="3.20.20.140">
    <property type="entry name" value="Metal-dependent hydrolases"/>
    <property type="match status" value="1"/>
</dbReference>